<dbReference type="RefSeq" id="XP_030517234.2">
    <property type="nucleotide sequence ID" value="XM_030661374.2"/>
</dbReference>
<sequence>MVVFALAVQILLILFGQKRKSSHNLKLRITVWCAYLTANSVATVALGVLSSKLGDVDERNGGRLSDNDKLLAFWSPLLLLLLGGPDTITSFSLEDNALWLRHCLGLVVQTSATTNIIFMAWTRSYLSYLSSVMALVGIVKYGERVWALWTASNDKLKQSMLALAPPDPSPNYSRFMDEYTLKQAEGYYVMADEVIEDQVPEGIYSSGDDPARMIDSEVIVKSYDLLQMFKCLFVELILSHDERNTSKSIFKAIDWKRAFKIVEIELGFMYDLLHTKAMVLYTKWGLRLRLFTFSTTLLVLVLFSWAKKSHLSRVDLSITYLLLAAIVFFETYSILMLISSDWCDVWLRKHNKTRVFGRAVTFMRLPRQPRWSHSIGQFSLLSFCSKERPLVCQNVLEFLKIREKLEKYHYTLHEDMSDEMRNWIFRHVKEDLLYVEEHDAPVRTDIHESLAKLLKGYELPQAKWATEGDFDQVVLTWHIATELSYYSDQKNGRRESELPHFRVSKLLSRYMFYLLVMYPSMLPGGITEIRLRDTFAEALKFFEDRLAPSSELNGEPNWWIKNLVINRGKRNEMSSYLQRASRMLLEVNTEVPPSKVKGGKSKSVLFDGCRIVADIRQREIGIKWETIAKLWVKILMYAASQCRGDRHAGQLRRGGELLTHVWLMMAHFGMTDHFQMTQGQAIGKLILK</sequence>
<reference evidence="4" key="2">
    <citation type="submission" date="2025-08" db="UniProtKB">
        <authorList>
            <consortium name="RefSeq"/>
        </authorList>
    </citation>
    <scope>IDENTIFICATION</scope>
    <source>
        <tissue evidence="4">Leaf</tissue>
    </source>
</reference>
<reference evidence="3" key="1">
    <citation type="submission" date="2025-05" db="UniProtKB">
        <authorList>
            <consortium name="RefSeq"/>
        </authorList>
    </citation>
    <scope>NUCLEOTIDE SEQUENCE [LARGE SCALE GENOMIC DNA]</scope>
</reference>
<feature type="transmembrane region" description="Helical" evidence="1">
    <location>
        <begin position="318"/>
        <end position="338"/>
    </location>
</feature>
<feature type="domain" description="DUF4220" evidence="2">
    <location>
        <begin position="32"/>
        <end position="383"/>
    </location>
</feature>
<dbReference type="KEGG" id="rarg:115730769"/>
<feature type="transmembrane region" description="Helical" evidence="1">
    <location>
        <begin position="99"/>
        <end position="121"/>
    </location>
</feature>
<keyword evidence="1" id="KW-0812">Transmembrane</keyword>
<evidence type="ECO:0000256" key="1">
    <source>
        <dbReference type="SAM" id="Phobius"/>
    </source>
</evidence>
<gene>
    <name evidence="4" type="primary">LOC115730769</name>
</gene>
<proteinExistence type="predicted"/>
<dbReference type="Pfam" id="PF04578">
    <property type="entry name" value="DUF594"/>
    <property type="match status" value="1"/>
</dbReference>
<dbReference type="PANTHER" id="PTHR31325">
    <property type="entry name" value="OS01G0798800 PROTEIN-RELATED"/>
    <property type="match status" value="1"/>
</dbReference>
<name>A0A8B8N5G5_9MYRT</name>
<organism evidence="3 4">
    <name type="scientific">Rhodamnia argentea</name>
    <dbReference type="NCBI Taxonomy" id="178133"/>
    <lineage>
        <taxon>Eukaryota</taxon>
        <taxon>Viridiplantae</taxon>
        <taxon>Streptophyta</taxon>
        <taxon>Embryophyta</taxon>
        <taxon>Tracheophyta</taxon>
        <taxon>Spermatophyta</taxon>
        <taxon>Magnoliopsida</taxon>
        <taxon>eudicotyledons</taxon>
        <taxon>Gunneridae</taxon>
        <taxon>Pentapetalae</taxon>
        <taxon>rosids</taxon>
        <taxon>malvids</taxon>
        <taxon>Myrtales</taxon>
        <taxon>Myrtaceae</taxon>
        <taxon>Myrtoideae</taxon>
        <taxon>Myrteae</taxon>
        <taxon>Australasian group</taxon>
        <taxon>Rhodamnia</taxon>
    </lineage>
</organism>
<dbReference type="InterPro" id="IPR007658">
    <property type="entry name" value="DUF594"/>
</dbReference>
<keyword evidence="1" id="KW-1133">Transmembrane helix</keyword>
<dbReference type="InterPro" id="IPR025315">
    <property type="entry name" value="DUF4220"/>
</dbReference>
<keyword evidence="1" id="KW-0472">Membrane</keyword>
<dbReference type="GeneID" id="115730769"/>
<feature type="transmembrane region" description="Helical" evidence="1">
    <location>
        <begin position="286"/>
        <end position="306"/>
    </location>
</feature>
<feature type="transmembrane region" description="Helical" evidence="1">
    <location>
        <begin position="70"/>
        <end position="93"/>
    </location>
</feature>
<evidence type="ECO:0000259" key="2">
    <source>
        <dbReference type="Pfam" id="PF13968"/>
    </source>
</evidence>
<evidence type="ECO:0000313" key="3">
    <source>
        <dbReference type="Proteomes" id="UP000827889"/>
    </source>
</evidence>
<feature type="transmembrane region" description="Helical" evidence="1">
    <location>
        <begin position="29"/>
        <end position="49"/>
    </location>
</feature>
<protein>
    <submittedName>
        <fullName evidence="4">Uncharacterized protein LOC115730769</fullName>
    </submittedName>
</protein>
<dbReference type="Pfam" id="PF13968">
    <property type="entry name" value="DUF4220"/>
    <property type="match status" value="1"/>
</dbReference>
<feature type="transmembrane region" description="Helical" evidence="1">
    <location>
        <begin position="510"/>
        <end position="526"/>
    </location>
</feature>
<dbReference type="Proteomes" id="UP000827889">
    <property type="component" value="Chromosome 2"/>
</dbReference>
<evidence type="ECO:0000313" key="4">
    <source>
        <dbReference type="RefSeq" id="XP_030517234.2"/>
    </source>
</evidence>
<dbReference type="AlphaFoldDB" id="A0A8B8N5G5"/>
<keyword evidence="3" id="KW-1185">Reference proteome</keyword>
<accession>A0A8B8N5G5</accession>